<evidence type="ECO:0000259" key="9">
    <source>
        <dbReference type="Pfam" id="PF02771"/>
    </source>
</evidence>
<sequence length="446" mass="48161">MSSNTQGADLTPFAEPLWHTRPSEVYYNESHRRLRDTVRAYISEKITPNCAEWEEQGFVPKEVLLEHSRRGYTAVTVNPAAIASYIGDIKLPGGIRPDQWDAFHDLVCIDEIARCGYLGVIWALGCGDAIGLPPVINFGSDDQKKKFLPKVIQGQSRFCLAVTEVEAGSDVANITTTAERKGDVYVVNGAKKWITNGIWATHCTAAVRTGGPGKGGISALIIPLTSKGVSRRKILNSGVAASGSTYIEFDDVKVPVANLLGKENQGFKIIMSNFNHERLWLACTSLRMARVCLQDAYSYALSRHTFGKALINHQAIRTKFSLMAGSILPAHAFMESLVALSNTPPTSLTGNDIAPSATEQAQIGGLIALLKVTAGRALEQAVREAQQVMGGLGYSRTGKGARIEQISRDMRVMVVGGGSEEILTELAFAQEGKDLTALAARGKSKL</sequence>
<dbReference type="GO" id="GO:0003995">
    <property type="term" value="F:acyl-CoA dehydrogenase activity"/>
    <property type="evidence" value="ECO:0007669"/>
    <property type="project" value="TreeGrafter"/>
</dbReference>
<dbReference type="EMBL" id="JAFJYH010000353">
    <property type="protein sequence ID" value="KAG4412799.1"/>
    <property type="molecule type" value="Genomic_DNA"/>
</dbReference>
<evidence type="ECO:0000256" key="3">
    <source>
        <dbReference type="ARBA" id="ARBA00022630"/>
    </source>
</evidence>
<evidence type="ECO:0000256" key="6">
    <source>
        <dbReference type="RuleBase" id="RU362125"/>
    </source>
</evidence>
<reference evidence="10" key="1">
    <citation type="submission" date="2021-02" db="EMBL/GenBank/DDBJ databases">
        <title>Genome sequence Cadophora malorum strain M34.</title>
        <authorList>
            <person name="Stefanovic E."/>
            <person name="Vu D."/>
            <person name="Scully C."/>
            <person name="Dijksterhuis J."/>
            <person name="Roader J."/>
            <person name="Houbraken J."/>
        </authorList>
    </citation>
    <scope>NUCLEOTIDE SEQUENCE</scope>
    <source>
        <strain evidence="10">M34</strain>
    </source>
</reference>
<dbReference type="InterPro" id="IPR006091">
    <property type="entry name" value="Acyl-CoA_Oxase/DH_mid-dom"/>
</dbReference>
<dbReference type="InterPro" id="IPR050741">
    <property type="entry name" value="Acyl-CoA_dehydrogenase"/>
</dbReference>
<dbReference type="OrthoDB" id="10254877at2759"/>
<dbReference type="Gene3D" id="1.20.140.10">
    <property type="entry name" value="Butyryl-CoA Dehydrogenase, subunit A, domain 3"/>
    <property type="match status" value="1"/>
</dbReference>
<dbReference type="GO" id="GO:0005737">
    <property type="term" value="C:cytoplasm"/>
    <property type="evidence" value="ECO:0007669"/>
    <property type="project" value="TreeGrafter"/>
</dbReference>
<accession>A0A8H7W6M4</accession>
<comment type="caution">
    <text evidence="10">The sequence shown here is derived from an EMBL/GenBank/DDBJ whole genome shotgun (WGS) entry which is preliminary data.</text>
</comment>
<organism evidence="10 11">
    <name type="scientific">Cadophora malorum</name>
    <dbReference type="NCBI Taxonomy" id="108018"/>
    <lineage>
        <taxon>Eukaryota</taxon>
        <taxon>Fungi</taxon>
        <taxon>Dikarya</taxon>
        <taxon>Ascomycota</taxon>
        <taxon>Pezizomycotina</taxon>
        <taxon>Leotiomycetes</taxon>
        <taxon>Helotiales</taxon>
        <taxon>Ploettnerulaceae</taxon>
        <taxon>Cadophora</taxon>
    </lineage>
</organism>
<feature type="domain" description="Acyl-CoA oxidase/dehydrogenase middle" evidence="8">
    <location>
        <begin position="159"/>
        <end position="252"/>
    </location>
</feature>
<dbReference type="GO" id="GO:0050660">
    <property type="term" value="F:flavin adenine dinucleotide binding"/>
    <property type="evidence" value="ECO:0007669"/>
    <property type="project" value="InterPro"/>
</dbReference>
<dbReference type="AlphaFoldDB" id="A0A8H7W6M4"/>
<dbReference type="PANTHER" id="PTHR48083">
    <property type="entry name" value="MEDIUM-CHAIN SPECIFIC ACYL-COA DEHYDROGENASE, MITOCHONDRIAL-RELATED"/>
    <property type="match status" value="1"/>
</dbReference>
<evidence type="ECO:0000256" key="4">
    <source>
        <dbReference type="ARBA" id="ARBA00022827"/>
    </source>
</evidence>
<evidence type="ECO:0000256" key="5">
    <source>
        <dbReference type="ARBA" id="ARBA00023002"/>
    </source>
</evidence>
<dbReference type="InterPro" id="IPR013786">
    <property type="entry name" value="AcylCoA_DH/ox_N"/>
</dbReference>
<dbReference type="InterPro" id="IPR036250">
    <property type="entry name" value="AcylCo_DH-like_C"/>
</dbReference>
<dbReference type="InterPro" id="IPR037069">
    <property type="entry name" value="AcylCoA_DH/ox_N_sf"/>
</dbReference>
<proteinExistence type="inferred from homology"/>
<keyword evidence="11" id="KW-1185">Reference proteome</keyword>
<evidence type="ECO:0000256" key="1">
    <source>
        <dbReference type="ARBA" id="ARBA00001974"/>
    </source>
</evidence>
<name>A0A8H7W6M4_9HELO</name>
<dbReference type="Gene3D" id="1.10.540.10">
    <property type="entry name" value="Acyl-CoA dehydrogenase/oxidase, N-terminal domain"/>
    <property type="match status" value="1"/>
</dbReference>
<evidence type="ECO:0000313" key="11">
    <source>
        <dbReference type="Proteomes" id="UP000664132"/>
    </source>
</evidence>
<keyword evidence="4 6" id="KW-0274">FAD</keyword>
<dbReference type="SUPFAM" id="SSF56645">
    <property type="entry name" value="Acyl-CoA dehydrogenase NM domain-like"/>
    <property type="match status" value="1"/>
</dbReference>
<gene>
    <name evidence="10" type="ORF">IFR04_014062</name>
</gene>
<comment type="cofactor">
    <cofactor evidence="1 6">
        <name>FAD</name>
        <dbReference type="ChEBI" id="CHEBI:57692"/>
    </cofactor>
</comment>
<keyword evidence="3 6" id="KW-0285">Flavoprotein</keyword>
<feature type="domain" description="Acyl-CoA dehydrogenase/oxidase N-terminal" evidence="9">
    <location>
        <begin position="29"/>
        <end position="154"/>
    </location>
</feature>
<evidence type="ECO:0000313" key="10">
    <source>
        <dbReference type="EMBL" id="KAG4412799.1"/>
    </source>
</evidence>
<evidence type="ECO:0000259" key="8">
    <source>
        <dbReference type="Pfam" id="PF02770"/>
    </source>
</evidence>
<dbReference type="PANTHER" id="PTHR48083:SF17">
    <property type="entry name" value="ACYL-COA DEHYDROGENASE (AFU_ORTHOLOGUE AFUA_2G16630)-RELATED"/>
    <property type="match status" value="1"/>
</dbReference>
<dbReference type="Pfam" id="PF00441">
    <property type="entry name" value="Acyl-CoA_dh_1"/>
    <property type="match status" value="1"/>
</dbReference>
<evidence type="ECO:0000256" key="2">
    <source>
        <dbReference type="ARBA" id="ARBA00009347"/>
    </source>
</evidence>
<dbReference type="Gene3D" id="2.40.110.10">
    <property type="entry name" value="Butyryl-CoA Dehydrogenase, subunit A, domain 2"/>
    <property type="match status" value="1"/>
</dbReference>
<feature type="domain" description="Acyl-CoA dehydrogenase/oxidase C-terminal" evidence="7">
    <location>
        <begin position="264"/>
        <end position="426"/>
    </location>
</feature>
<evidence type="ECO:0008006" key="12">
    <source>
        <dbReference type="Google" id="ProtNLM"/>
    </source>
</evidence>
<dbReference type="GO" id="GO:0033539">
    <property type="term" value="P:fatty acid beta-oxidation using acyl-CoA dehydrogenase"/>
    <property type="evidence" value="ECO:0007669"/>
    <property type="project" value="TreeGrafter"/>
</dbReference>
<dbReference type="InterPro" id="IPR009075">
    <property type="entry name" value="AcylCo_DH/oxidase_C"/>
</dbReference>
<comment type="similarity">
    <text evidence="2 6">Belongs to the acyl-CoA dehydrogenase family.</text>
</comment>
<dbReference type="Pfam" id="PF02771">
    <property type="entry name" value="Acyl-CoA_dh_N"/>
    <property type="match status" value="1"/>
</dbReference>
<dbReference type="InterPro" id="IPR046373">
    <property type="entry name" value="Acyl-CoA_Oxase/DH_mid-dom_sf"/>
</dbReference>
<dbReference type="Pfam" id="PF02770">
    <property type="entry name" value="Acyl-CoA_dh_M"/>
    <property type="match status" value="1"/>
</dbReference>
<dbReference type="InterPro" id="IPR009100">
    <property type="entry name" value="AcylCoA_DH/oxidase_NM_dom_sf"/>
</dbReference>
<keyword evidence="5 6" id="KW-0560">Oxidoreductase</keyword>
<dbReference type="SUPFAM" id="SSF47203">
    <property type="entry name" value="Acyl-CoA dehydrogenase C-terminal domain-like"/>
    <property type="match status" value="1"/>
</dbReference>
<evidence type="ECO:0000259" key="7">
    <source>
        <dbReference type="Pfam" id="PF00441"/>
    </source>
</evidence>
<dbReference type="Proteomes" id="UP000664132">
    <property type="component" value="Unassembled WGS sequence"/>
</dbReference>
<protein>
    <recommendedName>
        <fullName evidence="12">Acyl-CoA dehydrogenase</fullName>
    </recommendedName>
</protein>